<dbReference type="PANTHER" id="PTHR45931">
    <property type="entry name" value="SI:CH211-59O9.10"/>
    <property type="match status" value="1"/>
</dbReference>
<dbReference type="InterPro" id="IPR001841">
    <property type="entry name" value="Znf_RING"/>
</dbReference>
<dbReference type="SUPFAM" id="SSF57850">
    <property type="entry name" value="RING/U-box"/>
    <property type="match status" value="1"/>
</dbReference>
<dbReference type="OrthoDB" id="1245165at2759"/>
<evidence type="ECO:0000256" key="5">
    <source>
        <dbReference type="SAM" id="Phobius"/>
    </source>
</evidence>
<dbReference type="SMART" id="SM00184">
    <property type="entry name" value="RING"/>
    <property type="match status" value="1"/>
</dbReference>
<evidence type="ECO:0000259" key="6">
    <source>
        <dbReference type="PROSITE" id="PS50089"/>
    </source>
</evidence>
<dbReference type="InterPro" id="IPR051834">
    <property type="entry name" value="RING_finger_E3_ligase"/>
</dbReference>
<dbReference type="GO" id="GO:0005634">
    <property type="term" value="C:nucleus"/>
    <property type="evidence" value="ECO:0007669"/>
    <property type="project" value="TreeGrafter"/>
</dbReference>
<evidence type="ECO:0000256" key="1">
    <source>
        <dbReference type="ARBA" id="ARBA00022723"/>
    </source>
</evidence>
<keyword evidence="5" id="KW-0812">Transmembrane</keyword>
<gene>
    <name evidence="7" type="ORF">H5410_018321</name>
</gene>
<reference evidence="7 8" key="1">
    <citation type="submission" date="2020-09" db="EMBL/GenBank/DDBJ databases">
        <title>De no assembly of potato wild relative species, Solanum commersonii.</title>
        <authorList>
            <person name="Cho K."/>
        </authorList>
    </citation>
    <scope>NUCLEOTIDE SEQUENCE [LARGE SCALE GENOMIC DNA]</scope>
    <source>
        <strain evidence="7">LZ3.2</strain>
        <tissue evidence="7">Leaf</tissue>
    </source>
</reference>
<dbReference type="EMBL" id="JACXVP010000003">
    <property type="protein sequence ID" value="KAG5618497.1"/>
    <property type="molecule type" value="Genomic_DNA"/>
</dbReference>
<keyword evidence="8" id="KW-1185">Reference proteome</keyword>
<proteinExistence type="predicted"/>
<keyword evidence="3" id="KW-0862">Zinc</keyword>
<accession>A0A9J6A1T5</accession>
<protein>
    <recommendedName>
        <fullName evidence="6">RING-type domain-containing protein</fullName>
    </recommendedName>
</protein>
<evidence type="ECO:0000256" key="3">
    <source>
        <dbReference type="ARBA" id="ARBA00022833"/>
    </source>
</evidence>
<dbReference type="PANTHER" id="PTHR45931:SF3">
    <property type="entry name" value="RING ZINC FINGER-CONTAINING PROTEIN"/>
    <property type="match status" value="1"/>
</dbReference>
<dbReference type="Pfam" id="PF13639">
    <property type="entry name" value="zf-RING_2"/>
    <property type="match status" value="1"/>
</dbReference>
<dbReference type="PROSITE" id="PS50089">
    <property type="entry name" value="ZF_RING_2"/>
    <property type="match status" value="1"/>
</dbReference>
<evidence type="ECO:0000256" key="2">
    <source>
        <dbReference type="ARBA" id="ARBA00022771"/>
    </source>
</evidence>
<feature type="transmembrane region" description="Helical" evidence="5">
    <location>
        <begin position="6"/>
        <end position="25"/>
    </location>
</feature>
<keyword evidence="1" id="KW-0479">Metal-binding</keyword>
<keyword evidence="5" id="KW-0472">Membrane</keyword>
<comment type="caution">
    <text evidence="7">The sequence shown here is derived from an EMBL/GenBank/DDBJ whole genome shotgun (WGS) entry which is preliminary data.</text>
</comment>
<dbReference type="Proteomes" id="UP000824120">
    <property type="component" value="Chromosome 3"/>
</dbReference>
<dbReference type="GO" id="GO:0008270">
    <property type="term" value="F:zinc ion binding"/>
    <property type="evidence" value="ECO:0007669"/>
    <property type="project" value="UniProtKB-KW"/>
</dbReference>
<organism evidence="7 8">
    <name type="scientific">Solanum commersonii</name>
    <name type="common">Commerson's wild potato</name>
    <name type="synonym">Commerson's nightshade</name>
    <dbReference type="NCBI Taxonomy" id="4109"/>
    <lineage>
        <taxon>Eukaryota</taxon>
        <taxon>Viridiplantae</taxon>
        <taxon>Streptophyta</taxon>
        <taxon>Embryophyta</taxon>
        <taxon>Tracheophyta</taxon>
        <taxon>Spermatophyta</taxon>
        <taxon>Magnoliopsida</taxon>
        <taxon>eudicotyledons</taxon>
        <taxon>Gunneridae</taxon>
        <taxon>Pentapetalae</taxon>
        <taxon>asterids</taxon>
        <taxon>lamiids</taxon>
        <taxon>Solanales</taxon>
        <taxon>Solanaceae</taxon>
        <taxon>Solanoideae</taxon>
        <taxon>Solaneae</taxon>
        <taxon>Solanum</taxon>
    </lineage>
</organism>
<dbReference type="InterPro" id="IPR013083">
    <property type="entry name" value="Znf_RING/FYVE/PHD"/>
</dbReference>
<name>A0A9J6A1T5_SOLCO</name>
<feature type="domain" description="RING-type" evidence="6">
    <location>
        <begin position="73"/>
        <end position="115"/>
    </location>
</feature>
<sequence length="134" mass="14740">MPNINGSYIFLITFAILLVPFIIILKKKFVCCAEESPPHSNNPADGISPCPPENRAGEVAIGICDEVVKNSDCSICIAEIKIGEIYAILHPCCHGFHVGCVRPWLEDNETCPLCRTTVNTNLSRIIRYRGDLAP</sequence>
<evidence type="ECO:0000313" key="7">
    <source>
        <dbReference type="EMBL" id="KAG5618497.1"/>
    </source>
</evidence>
<dbReference type="GO" id="GO:0061630">
    <property type="term" value="F:ubiquitin protein ligase activity"/>
    <property type="evidence" value="ECO:0007669"/>
    <property type="project" value="TreeGrafter"/>
</dbReference>
<keyword evidence="2 4" id="KW-0863">Zinc-finger</keyword>
<evidence type="ECO:0000313" key="8">
    <source>
        <dbReference type="Proteomes" id="UP000824120"/>
    </source>
</evidence>
<dbReference type="Gene3D" id="3.30.40.10">
    <property type="entry name" value="Zinc/RING finger domain, C3HC4 (zinc finger)"/>
    <property type="match status" value="1"/>
</dbReference>
<dbReference type="AlphaFoldDB" id="A0A9J6A1T5"/>
<keyword evidence="5" id="KW-1133">Transmembrane helix</keyword>
<dbReference type="GO" id="GO:0006511">
    <property type="term" value="P:ubiquitin-dependent protein catabolic process"/>
    <property type="evidence" value="ECO:0007669"/>
    <property type="project" value="TreeGrafter"/>
</dbReference>
<evidence type="ECO:0000256" key="4">
    <source>
        <dbReference type="PROSITE-ProRule" id="PRU00175"/>
    </source>
</evidence>